<sequence length="551" mass="65556">MEPIYAIGLTRVSSQKQGKFWDSPEVQEQAIKRTVEWKGEILLMTFKENYTGTKLDRPAIKQAIEFIKASKVKISKCYFYSIDRSSRWWHDVHHWIKEMFKNVGVSYLDIAWVIQEKTKAIHIEWVNTDGYSWAYDNPSKYTEEILVMMAEGEKDKMLQRTISQEIRNTQSGYHQRESHFWLKNIKIQNAEGKKKVIEVPDEIEGKWMKQIYELRAIGIPDSEIVTEMNLIGFRTRIKRRLNEQKGWIPLTIKYLQSLIKNPVYAGVKMEKWTGYKPIRVANIEWYHNLVDISTWNRANKWKVQIIEGTDWEVDIIYSKKWKESFEPIIERRKTYDSDYPFSQVLRCPVCAGHLTPNKSKSGAWTHHYYYQCNGKKNENWIEKHLNYSLKRNEVNTQVITLLNEIKPLNGVIKAIDYISSLYFDSKNKSNKHLSIENDKRLKEFEDQKKKVEESLHLYIHLPKTMEAIEKQLQKIDEDIFSTKAEFMNFSYIQNIDKSEFRKFMNYCISHMGELASDSENPEKIELIFRFIFQEKPTYEEIKSHTPNIYPV</sequence>
<dbReference type="PANTHER" id="PTHR30461">
    <property type="entry name" value="DNA-INVERTASE FROM LAMBDOID PROPHAGE"/>
    <property type="match status" value="1"/>
</dbReference>
<name>K1YML8_9BACT</name>
<feature type="domain" description="Resolvase/invertase-type recombinase catalytic" evidence="3">
    <location>
        <begin position="6"/>
        <end position="174"/>
    </location>
</feature>
<dbReference type="SUPFAM" id="SSF53041">
    <property type="entry name" value="Resolvase-like"/>
    <property type="match status" value="1"/>
</dbReference>
<dbReference type="SMART" id="SM00857">
    <property type="entry name" value="Resolvase"/>
    <property type="match status" value="1"/>
</dbReference>
<dbReference type="InterPro" id="IPR006119">
    <property type="entry name" value="Resolv_N"/>
</dbReference>
<dbReference type="EMBL" id="AMFJ01028949">
    <property type="protein sequence ID" value="EKD44190.1"/>
    <property type="molecule type" value="Genomic_DNA"/>
</dbReference>
<dbReference type="GO" id="GO:0016787">
    <property type="term" value="F:hydrolase activity"/>
    <property type="evidence" value="ECO:0007669"/>
    <property type="project" value="UniProtKB-KW"/>
</dbReference>
<dbReference type="CDD" id="cd00338">
    <property type="entry name" value="Ser_Recombinase"/>
    <property type="match status" value="1"/>
</dbReference>
<dbReference type="Pfam" id="PF00239">
    <property type="entry name" value="Resolvase"/>
    <property type="match status" value="1"/>
</dbReference>
<feature type="non-terminal residue" evidence="4">
    <location>
        <position position="551"/>
    </location>
</feature>
<comment type="caution">
    <text evidence="4">The sequence shown here is derived from an EMBL/GenBank/DDBJ whole genome shotgun (WGS) entry which is preliminary data.</text>
</comment>
<evidence type="ECO:0000256" key="2">
    <source>
        <dbReference type="ARBA" id="ARBA00023172"/>
    </source>
</evidence>
<proteinExistence type="predicted"/>
<reference evidence="4" key="1">
    <citation type="journal article" date="2012" name="Science">
        <title>Fermentation, hydrogen, and sulfur metabolism in multiple uncultivated bacterial phyla.</title>
        <authorList>
            <person name="Wrighton K.C."/>
            <person name="Thomas B.C."/>
            <person name="Sharon I."/>
            <person name="Miller C.S."/>
            <person name="Castelle C.J."/>
            <person name="VerBerkmoes N.C."/>
            <person name="Wilkins M.J."/>
            <person name="Hettich R.L."/>
            <person name="Lipton M.S."/>
            <person name="Williams K.H."/>
            <person name="Long P.E."/>
            <person name="Banfield J.F."/>
        </authorList>
    </citation>
    <scope>NUCLEOTIDE SEQUENCE [LARGE SCALE GENOMIC DNA]</scope>
</reference>
<keyword evidence="2" id="KW-0233">DNA recombination</keyword>
<dbReference type="InterPro" id="IPR050639">
    <property type="entry name" value="SSR_resolvase"/>
</dbReference>
<dbReference type="PANTHER" id="PTHR30461:SF2">
    <property type="entry name" value="SERINE RECOMBINASE PINE-RELATED"/>
    <property type="match status" value="1"/>
</dbReference>
<accession>K1YML8</accession>
<keyword evidence="4" id="KW-0378">Hydrolase</keyword>
<dbReference type="GO" id="GO:0000150">
    <property type="term" value="F:DNA strand exchange activity"/>
    <property type="evidence" value="ECO:0007669"/>
    <property type="project" value="InterPro"/>
</dbReference>
<evidence type="ECO:0000256" key="1">
    <source>
        <dbReference type="ARBA" id="ARBA00023125"/>
    </source>
</evidence>
<evidence type="ECO:0000313" key="4">
    <source>
        <dbReference type="EMBL" id="EKD44190.1"/>
    </source>
</evidence>
<keyword evidence="1" id="KW-0238">DNA-binding</keyword>
<dbReference type="GO" id="GO:0003677">
    <property type="term" value="F:DNA binding"/>
    <property type="evidence" value="ECO:0007669"/>
    <property type="project" value="UniProtKB-KW"/>
</dbReference>
<evidence type="ECO:0000259" key="3">
    <source>
        <dbReference type="SMART" id="SM00857"/>
    </source>
</evidence>
<gene>
    <name evidence="4" type="ORF">ACD_71C00218G0015</name>
</gene>
<protein>
    <submittedName>
        <fullName evidence="4">NUDIX hydrolase</fullName>
    </submittedName>
</protein>
<dbReference type="InterPro" id="IPR036162">
    <property type="entry name" value="Resolvase-like_N_sf"/>
</dbReference>
<dbReference type="Gene3D" id="3.40.50.1390">
    <property type="entry name" value="Resolvase, N-terminal catalytic domain"/>
    <property type="match status" value="1"/>
</dbReference>
<organism evidence="4">
    <name type="scientific">uncultured bacterium</name>
    <name type="common">gcode 4</name>
    <dbReference type="NCBI Taxonomy" id="1234023"/>
    <lineage>
        <taxon>Bacteria</taxon>
        <taxon>environmental samples</taxon>
    </lineage>
</organism>
<dbReference type="AlphaFoldDB" id="K1YML8"/>